<evidence type="ECO:0000256" key="5">
    <source>
        <dbReference type="ARBA" id="ARBA00022729"/>
    </source>
</evidence>
<evidence type="ECO:0000256" key="1">
    <source>
        <dbReference type="ARBA" id="ARBA00004571"/>
    </source>
</evidence>
<keyword evidence="3 8" id="KW-1134">Transmembrane beta strand</keyword>
<protein>
    <submittedName>
        <fullName evidence="11">TonB-dependent receptor plug</fullName>
    </submittedName>
</protein>
<dbReference type="PANTHER" id="PTHR30069">
    <property type="entry name" value="TONB-DEPENDENT OUTER MEMBRANE RECEPTOR"/>
    <property type="match status" value="1"/>
</dbReference>
<evidence type="ECO:0000256" key="3">
    <source>
        <dbReference type="ARBA" id="ARBA00022452"/>
    </source>
</evidence>
<dbReference type="InterPro" id="IPR036942">
    <property type="entry name" value="Beta-barrel_TonB_sf"/>
</dbReference>
<dbReference type="SUPFAM" id="SSF56935">
    <property type="entry name" value="Porins"/>
    <property type="match status" value="1"/>
</dbReference>
<gene>
    <name evidence="11" type="ORF">Bcop_2033</name>
</gene>
<dbReference type="GO" id="GO:0044718">
    <property type="term" value="P:siderophore transmembrane transport"/>
    <property type="evidence" value="ECO:0007669"/>
    <property type="project" value="TreeGrafter"/>
</dbReference>
<comment type="similarity">
    <text evidence="8">Belongs to the TonB-dependent receptor family.</text>
</comment>
<dbReference type="eggNOG" id="COG1629">
    <property type="taxonomic scope" value="Bacteria"/>
</dbReference>
<dbReference type="HOGENOM" id="CLU_004317_0_1_10"/>
<feature type="signal peptide" evidence="9">
    <location>
        <begin position="1"/>
        <end position="21"/>
    </location>
</feature>
<evidence type="ECO:0000313" key="11">
    <source>
        <dbReference type="EMBL" id="EGJ72207.1"/>
    </source>
</evidence>
<keyword evidence="2 8" id="KW-0813">Transport</keyword>
<dbReference type="Gene3D" id="2.40.170.20">
    <property type="entry name" value="TonB-dependent receptor, beta-barrel domain"/>
    <property type="match status" value="1"/>
</dbReference>
<reference evidence="11 12" key="1">
    <citation type="journal article" date="2011" name="Stand. Genomic Sci.">
        <title>Non-contiguous finished genome sequence of Bacteroides coprosuis type strain (PC139).</title>
        <authorList>
            <person name="Land M."/>
            <person name="Held B."/>
            <person name="Gronow S."/>
            <person name="Abt B."/>
            <person name="Lucas S."/>
            <person name="Del Rio T.G."/>
            <person name="Nolan M."/>
            <person name="Tice H."/>
            <person name="Cheng J.F."/>
            <person name="Pitluck S."/>
            <person name="Liolios K."/>
            <person name="Pagani I."/>
            <person name="Ivanova N."/>
            <person name="Mavromatis K."/>
            <person name="Mikhailova N."/>
            <person name="Pati A."/>
            <person name="Tapia R."/>
            <person name="Han C."/>
            <person name="Goodwin L."/>
            <person name="Chen A."/>
            <person name="Palaniappan K."/>
            <person name="Hauser L."/>
            <person name="Brambilla E.M."/>
            <person name="Rohde M."/>
            <person name="Goker M."/>
            <person name="Detter J.C."/>
            <person name="Woyke T."/>
            <person name="Bristow J."/>
            <person name="Eisen J.A."/>
            <person name="Markowitz V."/>
            <person name="Hugenholtz P."/>
            <person name="Kyrpides N.C."/>
            <person name="Klenk H.P."/>
            <person name="Lapidus A."/>
        </authorList>
    </citation>
    <scope>NUCLEOTIDE SEQUENCE [LARGE SCALE GENOMIC DNA]</scope>
    <source>
        <strain evidence="11 12">DSM 18011</strain>
    </source>
</reference>
<keyword evidence="12" id="KW-1185">Reference proteome</keyword>
<name>F3ZSW6_9BACE</name>
<evidence type="ECO:0000256" key="8">
    <source>
        <dbReference type="PROSITE-ProRule" id="PRU01360"/>
    </source>
</evidence>
<evidence type="ECO:0000313" key="12">
    <source>
        <dbReference type="Proteomes" id="UP000018439"/>
    </source>
</evidence>
<proteinExistence type="inferred from homology"/>
<dbReference type="Gene3D" id="2.60.40.1120">
    <property type="entry name" value="Carboxypeptidase-like, regulatory domain"/>
    <property type="match status" value="1"/>
</dbReference>
<evidence type="ECO:0000256" key="4">
    <source>
        <dbReference type="ARBA" id="ARBA00022692"/>
    </source>
</evidence>
<evidence type="ECO:0000256" key="7">
    <source>
        <dbReference type="ARBA" id="ARBA00023237"/>
    </source>
</evidence>
<dbReference type="NCBIfam" id="TIGR04056">
    <property type="entry name" value="OMP_RagA_SusC"/>
    <property type="match status" value="1"/>
</dbReference>
<organism evidence="11 12">
    <name type="scientific">Bacteroides coprosuis DSM 18011</name>
    <dbReference type="NCBI Taxonomy" id="679937"/>
    <lineage>
        <taxon>Bacteria</taxon>
        <taxon>Pseudomonadati</taxon>
        <taxon>Bacteroidota</taxon>
        <taxon>Bacteroidia</taxon>
        <taxon>Bacteroidales</taxon>
        <taxon>Bacteroidaceae</taxon>
        <taxon>Bacteroides</taxon>
    </lineage>
</organism>
<dbReference type="NCBIfam" id="TIGR04057">
    <property type="entry name" value="SusC_RagA_signa"/>
    <property type="match status" value="1"/>
</dbReference>
<dbReference type="Gene3D" id="2.170.130.10">
    <property type="entry name" value="TonB-dependent receptor, plug domain"/>
    <property type="match status" value="1"/>
</dbReference>
<dbReference type="InterPro" id="IPR012910">
    <property type="entry name" value="Plug_dom"/>
</dbReference>
<dbReference type="Proteomes" id="UP000018439">
    <property type="component" value="Chromosome"/>
</dbReference>
<dbReference type="PROSITE" id="PS52016">
    <property type="entry name" value="TONB_DEPENDENT_REC_3"/>
    <property type="match status" value="1"/>
</dbReference>
<dbReference type="STRING" id="679937.Bcop_2033"/>
<keyword evidence="7 8" id="KW-0998">Cell outer membrane</keyword>
<dbReference type="GO" id="GO:0015344">
    <property type="term" value="F:siderophore uptake transmembrane transporter activity"/>
    <property type="evidence" value="ECO:0007669"/>
    <property type="project" value="TreeGrafter"/>
</dbReference>
<keyword evidence="5 9" id="KW-0732">Signal</keyword>
<comment type="subcellular location">
    <subcellularLocation>
        <location evidence="1 8">Cell outer membrane</location>
        <topology evidence="1 8">Multi-pass membrane protein</topology>
    </subcellularLocation>
</comment>
<dbReference type="EMBL" id="CM001167">
    <property type="protein sequence ID" value="EGJ72207.1"/>
    <property type="molecule type" value="Genomic_DNA"/>
</dbReference>
<keyword evidence="4 8" id="KW-0812">Transmembrane</keyword>
<evidence type="ECO:0000256" key="6">
    <source>
        <dbReference type="ARBA" id="ARBA00023136"/>
    </source>
</evidence>
<keyword evidence="11" id="KW-0675">Receptor</keyword>
<sequence>MKNIRFLLFTIMALSWCAVSAQTRTISGVVLMEGNNDPIIGATIMVKGTSVGTITDIDGNFRVTNIPDGAKAIEVSYIGMLPQSMPIQAAPYKILLKEDTQVLEEVIIQGAYGAQTKASVTGAISSVDSKKIEQRPVSSAASALEGTASGIQVNSSYGEPGTDATIRIRGFGSVNGSNAPLYVVDGVAYQGNLSDINPSDIESMSVLKDAASAALYGNKAANGVIIITTKKGKGDKLSFGLSMNQGIYTRGMPEYSTLGDRQWMETMWDGQRNSILGTDKYPTLEEANAGATSSLVSSIIGYNIYDKPSDQLFDTNGRLRADAQIQPGYKGDFDWFKPIERVGHRQEYNLNGGAASEKANYFFSVGYLDEKGYLKTSDFQRLSARTNININPTPWLKTGLILSATHQRKNITTGDAESNKSYVNPFYFARNMAPIYPVHLHDAKTGEYVLDEFGNKIYDKGTSSQRKRPQNNARHVVWESELDKKESFRNTINGQLYADIKFLKDFTFTVRGAINLYNNEEKGYNNAIIGDGAGLGRANKEVIRSKEYTFQQQLDWNRLLGNAHHLNIMVAHENFKNAYEYMYGFKAIETIPGNDAFNNFTQMNTLSGYPQDYRTESYLSRIRYNYDQKYYGELSFRRDGSSKFHEDNRWGNFWSVGGSWMISEEEFMEPLKDYISDLKFRASYGEVGNDASVSRYGHLPLYTLQQNHNLGAVYKSQFESKEIKWETTQSIGIALEGRLWNRLNLSIEYFDKRSKDLLFYVSKPLSVGSTETSEHSASKLENIGTVSNRGFEINADIDIIKNKDWTWNVGTNGTYIKNEVIKLPESNRKEGILNGSKKIMEGHSIYEFWTYKYQGVDQMNGNALYLINSDKYYIDPDNAGPGKQRLGKSQGVVINGEEYAYMTSYAKRDWSGSAIPKWYGSFDTSLRWKDLTFSALFTYSIGGKILDFNYNNLMSVTANPAAIHKDALKAWSGIPEGMTEDNPHRLLKGGTPKNDYKRSKDNNAVSDRFLHNASYLTIKNIAMSYSLPRTFVEKLSLSSVNVNMALENLWTFTSLKGMNPQQSFGGTNYNAFVTARVFTVGLNVKF</sequence>
<dbReference type="GO" id="GO:0009279">
    <property type="term" value="C:cell outer membrane"/>
    <property type="evidence" value="ECO:0007669"/>
    <property type="project" value="UniProtKB-SubCell"/>
</dbReference>
<dbReference type="InterPro" id="IPR008969">
    <property type="entry name" value="CarboxyPept-like_regulatory"/>
</dbReference>
<accession>F3ZSW6</accession>
<keyword evidence="6 8" id="KW-0472">Membrane</keyword>
<dbReference type="Pfam" id="PF07715">
    <property type="entry name" value="Plug"/>
    <property type="match status" value="1"/>
</dbReference>
<dbReference type="InterPro" id="IPR037066">
    <property type="entry name" value="Plug_dom_sf"/>
</dbReference>
<dbReference type="Pfam" id="PF13715">
    <property type="entry name" value="CarbopepD_reg_2"/>
    <property type="match status" value="1"/>
</dbReference>
<evidence type="ECO:0000259" key="10">
    <source>
        <dbReference type="Pfam" id="PF07715"/>
    </source>
</evidence>
<evidence type="ECO:0000256" key="9">
    <source>
        <dbReference type="SAM" id="SignalP"/>
    </source>
</evidence>
<dbReference type="InterPro" id="IPR023997">
    <property type="entry name" value="TonB-dep_OMP_SusC/RagA_CS"/>
</dbReference>
<evidence type="ECO:0000256" key="2">
    <source>
        <dbReference type="ARBA" id="ARBA00022448"/>
    </source>
</evidence>
<feature type="chain" id="PRO_5003303862" evidence="9">
    <location>
        <begin position="22"/>
        <end position="1086"/>
    </location>
</feature>
<dbReference type="AlphaFoldDB" id="F3ZSW6"/>
<dbReference type="PANTHER" id="PTHR30069:SF29">
    <property type="entry name" value="HEMOGLOBIN AND HEMOGLOBIN-HAPTOGLOBIN-BINDING PROTEIN 1-RELATED"/>
    <property type="match status" value="1"/>
</dbReference>
<dbReference type="InterPro" id="IPR039426">
    <property type="entry name" value="TonB-dep_rcpt-like"/>
</dbReference>
<feature type="domain" description="TonB-dependent receptor plug" evidence="10">
    <location>
        <begin position="117"/>
        <end position="224"/>
    </location>
</feature>
<dbReference type="InterPro" id="IPR023996">
    <property type="entry name" value="TonB-dep_OMP_SusC/RagA"/>
</dbReference>
<dbReference type="SUPFAM" id="SSF49464">
    <property type="entry name" value="Carboxypeptidase regulatory domain-like"/>
    <property type="match status" value="1"/>
</dbReference>